<sequence>MLEDLPNELLENIAEWVRIPYLSPMESERIADSLVTPLALRSLSHASSKLYHALVPGIYRVVVFRAASEWALNVLNVDDFFNHHSKSASHLLHTRHLKFDAPIHLTRFNRCAAFNIFRAQFLEDIGDQLCLAFAHLSPGLLRSFTWRLGTCLPAGVLDREGYLIQHQENLIQLSLVTDGSCPHAAGHLGGLCQLSSLEVIEWEGIQHSTEIGLLQKCISRNQRRLRTHSIAFSASAGRPDFSRQVLGLQGSTPVTTTRVAGPAPTFLPSLTCLTLSKAYLQKSTQPSALSTFAGLRSLKLRDCVNSCELLEALSRLQNKLQLQLFELCCDNQALGPNKASLGPVVAFLLSLQDLQHLYLKLSDFAHTHQIEAVIRHHSRTLETFVFHEKQLAPIDNERLWWGTRDFCSSWIFDKAELRHLNRLSALALCANTSSVRASLEPGAKGSHLRVLHIRLTGVDHLHRDIQLEVISQIRAEDRDERCPCGCWNGLARRASLSDRDFNFACLWEEQSIESPRTGPSDGSDVSEAFGSDLAEIKEAMDFADWAFGPSGLPRLEVLAFGDFAYDERYRKQRFLARRNRSVRLRLSDQSPQISKHYGWFFCIGDMNDPSLWSNDCPIKIDPTHISPKWWGVNVKITATSKELHLNTFMVEQIKGICILPMYDEELLYVFQEQFEGWTE</sequence>
<name>A0A9W9LAH9_9EURO</name>
<reference evidence="1" key="1">
    <citation type="submission" date="2022-11" db="EMBL/GenBank/DDBJ databases">
        <authorList>
            <person name="Petersen C."/>
        </authorList>
    </citation>
    <scope>NUCLEOTIDE SEQUENCE</scope>
    <source>
        <strain evidence="1">IBT 22155</strain>
    </source>
</reference>
<accession>A0A9W9LAH9</accession>
<dbReference type="RefSeq" id="XP_056527063.1">
    <property type="nucleotide sequence ID" value="XM_056661897.1"/>
</dbReference>
<proteinExistence type="predicted"/>
<dbReference type="InterPro" id="IPR032675">
    <property type="entry name" value="LRR_dom_sf"/>
</dbReference>
<reference evidence="1" key="2">
    <citation type="journal article" date="2023" name="IMA Fungus">
        <title>Comparative genomic study of the Penicillium genus elucidates a diverse pangenome and 15 lateral gene transfer events.</title>
        <authorList>
            <person name="Petersen C."/>
            <person name="Sorensen T."/>
            <person name="Nielsen M.R."/>
            <person name="Sondergaard T.E."/>
            <person name="Sorensen J.L."/>
            <person name="Fitzpatrick D.A."/>
            <person name="Frisvad J.C."/>
            <person name="Nielsen K.L."/>
        </authorList>
    </citation>
    <scope>NUCLEOTIDE SEQUENCE</scope>
    <source>
        <strain evidence="1">IBT 22155</strain>
    </source>
</reference>
<gene>
    <name evidence="1" type="ORF">N7515_001153</name>
</gene>
<dbReference type="OrthoDB" id="4365725at2759"/>
<dbReference type="EMBL" id="JAPQKL010000001">
    <property type="protein sequence ID" value="KAJ5146589.1"/>
    <property type="molecule type" value="Genomic_DNA"/>
</dbReference>
<keyword evidence="2" id="KW-1185">Reference proteome</keyword>
<organism evidence="1 2">
    <name type="scientific">Penicillium bovifimosum</name>
    <dbReference type="NCBI Taxonomy" id="126998"/>
    <lineage>
        <taxon>Eukaryota</taxon>
        <taxon>Fungi</taxon>
        <taxon>Dikarya</taxon>
        <taxon>Ascomycota</taxon>
        <taxon>Pezizomycotina</taxon>
        <taxon>Eurotiomycetes</taxon>
        <taxon>Eurotiomycetidae</taxon>
        <taxon>Eurotiales</taxon>
        <taxon>Aspergillaceae</taxon>
        <taxon>Penicillium</taxon>
    </lineage>
</organism>
<dbReference type="AlphaFoldDB" id="A0A9W9LAH9"/>
<comment type="caution">
    <text evidence="1">The sequence shown here is derived from an EMBL/GenBank/DDBJ whole genome shotgun (WGS) entry which is preliminary data.</text>
</comment>
<dbReference type="Proteomes" id="UP001149079">
    <property type="component" value="Unassembled WGS sequence"/>
</dbReference>
<dbReference type="Gene3D" id="3.80.10.10">
    <property type="entry name" value="Ribonuclease Inhibitor"/>
    <property type="match status" value="1"/>
</dbReference>
<protein>
    <submittedName>
        <fullName evidence="1">Uncharacterized protein</fullName>
    </submittedName>
</protein>
<evidence type="ECO:0000313" key="1">
    <source>
        <dbReference type="EMBL" id="KAJ5146589.1"/>
    </source>
</evidence>
<dbReference type="GeneID" id="81401067"/>
<evidence type="ECO:0000313" key="2">
    <source>
        <dbReference type="Proteomes" id="UP001149079"/>
    </source>
</evidence>
<dbReference type="SUPFAM" id="SSF52047">
    <property type="entry name" value="RNI-like"/>
    <property type="match status" value="1"/>
</dbReference>